<dbReference type="PANTHER" id="PTHR15840:SF10">
    <property type="entry name" value="EKC_KEOPS COMPLEX SUBUNIT TPRKB"/>
    <property type="match status" value="1"/>
</dbReference>
<evidence type="ECO:0000256" key="5">
    <source>
        <dbReference type="ARBA" id="ARBA00022694"/>
    </source>
</evidence>
<feature type="region of interest" description="Disordered" evidence="9">
    <location>
        <begin position="179"/>
        <end position="204"/>
    </location>
</feature>
<evidence type="ECO:0000256" key="4">
    <source>
        <dbReference type="ARBA" id="ARBA00016009"/>
    </source>
</evidence>
<dbReference type="PANTHER" id="PTHR15840">
    <property type="entry name" value="CGI-121 FAMILY MEMBER"/>
    <property type="match status" value="1"/>
</dbReference>
<reference evidence="10 11" key="1">
    <citation type="journal article" date="2012" name="PLoS Pathog.">
        <title>Diverse lifestyles and strategies of plant pathogenesis encoded in the genomes of eighteen Dothideomycetes fungi.</title>
        <authorList>
            <person name="Ohm R.A."/>
            <person name="Feau N."/>
            <person name="Henrissat B."/>
            <person name="Schoch C.L."/>
            <person name="Horwitz B.A."/>
            <person name="Barry K.W."/>
            <person name="Condon B.J."/>
            <person name="Copeland A.C."/>
            <person name="Dhillon B."/>
            <person name="Glaser F."/>
            <person name="Hesse C.N."/>
            <person name="Kosti I."/>
            <person name="LaButti K."/>
            <person name="Lindquist E.A."/>
            <person name="Lucas S."/>
            <person name="Salamov A.A."/>
            <person name="Bradshaw R.E."/>
            <person name="Ciuffetti L."/>
            <person name="Hamelin R.C."/>
            <person name="Kema G.H.J."/>
            <person name="Lawrence C."/>
            <person name="Scott J.A."/>
            <person name="Spatafora J.W."/>
            <person name="Turgeon B.G."/>
            <person name="de Wit P.J.G.M."/>
            <person name="Zhong S."/>
            <person name="Goodwin S.B."/>
            <person name="Grigoriev I.V."/>
        </authorList>
    </citation>
    <scope>NUCLEOTIDE SEQUENCE [LARGE SCALE GENOMIC DNA]</scope>
    <source>
        <strain evidence="11">C5 / ATCC 48332 / race O</strain>
    </source>
</reference>
<keyword evidence="6 8" id="KW-0539">Nucleus</keyword>
<gene>
    <name evidence="10" type="ORF">COCHEDRAFT_1190799</name>
</gene>
<dbReference type="GO" id="GO:0000408">
    <property type="term" value="C:EKC/KEOPS complex"/>
    <property type="evidence" value="ECO:0007669"/>
    <property type="project" value="TreeGrafter"/>
</dbReference>
<evidence type="ECO:0000256" key="8">
    <source>
        <dbReference type="RuleBase" id="RU004398"/>
    </source>
</evidence>
<keyword evidence="11" id="KW-1185">Reference proteome</keyword>
<evidence type="ECO:0000256" key="7">
    <source>
        <dbReference type="ARBA" id="ARBA00025043"/>
    </source>
</evidence>
<reference evidence="11" key="2">
    <citation type="journal article" date="2013" name="PLoS Genet.">
        <title>Comparative genome structure, secondary metabolite, and effector coding capacity across Cochliobolus pathogens.</title>
        <authorList>
            <person name="Condon B.J."/>
            <person name="Leng Y."/>
            <person name="Wu D."/>
            <person name="Bushley K.E."/>
            <person name="Ohm R.A."/>
            <person name="Otillar R."/>
            <person name="Martin J."/>
            <person name="Schackwitz W."/>
            <person name="Grimwood J."/>
            <person name="MohdZainudin N."/>
            <person name="Xue C."/>
            <person name="Wang R."/>
            <person name="Manning V.A."/>
            <person name="Dhillon B."/>
            <person name="Tu Z.J."/>
            <person name="Steffenson B.J."/>
            <person name="Salamov A."/>
            <person name="Sun H."/>
            <person name="Lowry S."/>
            <person name="LaButti K."/>
            <person name="Han J."/>
            <person name="Copeland A."/>
            <person name="Lindquist E."/>
            <person name="Barry K."/>
            <person name="Schmutz J."/>
            <person name="Baker S.E."/>
            <person name="Ciuffetti L.M."/>
            <person name="Grigoriev I.V."/>
            <person name="Zhong S."/>
            <person name="Turgeon B.G."/>
        </authorList>
    </citation>
    <scope>NUCLEOTIDE SEQUENCE [LARGE SCALE GENOMIC DNA]</scope>
    <source>
        <strain evidence="11">C5 / ATCC 48332 / race O</strain>
    </source>
</reference>
<dbReference type="HOGENOM" id="CLU_065847_1_0_1"/>
<dbReference type="eggNOG" id="KOG4066">
    <property type="taxonomic scope" value="Eukaryota"/>
</dbReference>
<keyword evidence="5" id="KW-0819">tRNA processing</keyword>
<dbReference type="STRING" id="701091.M2UAD4"/>
<organism evidence="10 11">
    <name type="scientific">Cochliobolus heterostrophus (strain C5 / ATCC 48332 / race O)</name>
    <name type="common">Southern corn leaf blight fungus</name>
    <name type="synonym">Bipolaris maydis</name>
    <dbReference type="NCBI Taxonomy" id="701091"/>
    <lineage>
        <taxon>Eukaryota</taxon>
        <taxon>Fungi</taxon>
        <taxon>Dikarya</taxon>
        <taxon>Ascomycota</taxon>
        <taxon>Pezizomycotina</taxon>
        <taxon>Dothideomycetes</taxon>
        <taxon>Pleosporomycetidae</taxon>
        <taxon>Pleosporales</taxon>
        <taxon>Pleosporineae</taxon>
        <taxon>Pleosporaceae</taxon>
        <taxon>Bipolaris</taxon>
    </lineage>
</organism>
<dbReference type="OrthoDB" id="329139at2759"/>
<protein>
    <recommendedName>
        <fullName evidence="4">EKC/KEOPS complex subunit CGI121</fullName>
    </recommendedName>
    <alternativeName>
        <fullName evidence="3">EKC/KEOPS complex subunit cgi121</fullName>
    </alternativeName>
</protein>
<dbReference type="AlphaFoldDB" id="M2UAD4"/>
<evidence type="ECO:0000256" key="1">
    <source>
        <dbReference type="ARBA" id="ARBA00004123"/>
    </source>
</evidence>
<dbReference type="Gene3D" id="3.30.2380.10">
    <property type="entry name" value="CGI121/TPRKB"/>
    <property type="match status" value="1"/>
</dbReference>
<name>M2UAD4_COCH5</name>
<dbReference type="GO" id="GO:0005634">
    <property type="term" value="C:nucleus"/>
    <property type="evidence" value="ECO:0007669"/>
    <property type="project" value="UniProtKB-SubCell"/>
</dbReference>
<dbReference type="GO" id="GO:0005829">
    <property type="term" value="C:cytosol"/>
    <property type="evidence" value="ECO:0007669"/>
    <property type="project" value="TreeGrafter"/>
</dbReference>
<evidence type="ECO:0000256" key="9">
    <source>
        <dbReference type="SAM" id="MobiDB-lite"/>
    </source>
</evidence>
<dbReference type="InterPro" id="IPR036504">
    <property type="entry name" value="CGI121/TPRKB_sf"/>
</dbReference>
<comment type="similarity">
    <text evidence="2 8">Belongs to the CGI121/TPRKB family.</text>
</comment>
<dbReference type="SUPFAM" id="SSF143870">
    <property type="entry name" value="PF0523-like"/>
    <property type="match status" value="1"/>
</dbReference>
<comment type="subcellular location">
    <subcellularLocation>
        <location evidence="1">Nucleus</location>
    </subcellularLocation>
</comment>
<evidence type="ECO:0000313" key="10">
    <source>
        <dbReference type="EMBL" id="EMD95549.1"/>
    </source>
</evidence>
<dbReference type="InterPro" id="IPR013926">
    <property type="entry name" value="CGI121/TPRKB"/>
</dbReference>
<evidence type="ECO:0000256" key="6">
    <source>
        <dbReference type="ARBA" id="ARBA00023242"/>
    </source>
</evidence>
<dbReference type="Pfam" id="PF08617">
    <property type="entry name" value="CGI-121"/>
    <property type="match status" value="1"/>
</dbReference>
<dbReference type="Proteomes" id="UP000016936">
    <property type="component" value="Unassembled WGS sequence"/>
</dbReference>
<dbReference type="GO" id="GO:0002949">
    <property type="term" value="P:tRNA threonylcarbamoyladenosine modification"/>
    <property type="evidence" value="ECO:0007669"/>
    <property type="project" value="TreeGrafter"/>
</dbReference>
<accession>M2UAD4</accession>
<dbReference type="OMA" id="DANPHFD"/>
<evidence type="ECO:0000256" key="3">
    <source>
        <dbReference type="ARBA" id="ARBA00015316"/>
    </source>
</evidence>
<evidence type="ECO:0000256" key="2">
    <source>
        <dbReference type="ARBA" id="ARBA00005546"/>
    </source>
</evidence>
<comment type="function">
    <text evidence="7">Component of the EKC/KEOPS complex that is required for the formation of a threonylcarbamoyl group on adenosine at position 37 (t(6)A37) in tRNAs that read codons beginning with adenine. The complex is probably involved in the transfer of the threonylcarbamoyl moiety of threonylcarbamoyl-AMP (TC-AMP) to the N6 group of A37. CGI121 acts as an allosteric effector that regulates the t(6)A activity of the complex. The EKC/KEOPS complex also promotes both telomere uncapping and telomere elongation. The complex is required for efficient recruitment of transcriptional coactivators. CGI121 is not required for tRNA modification.</text>
</comment>
<sequence>MASVRTFQLPHYHAYPIHVALFKDVANASHLRRQLLDANPHFDYAFLDASMIVSPQHLLSATFIALHNFLTSRSKTRTPHSELVFRLSPNNNIGESYKKFGISDASTQIIAVKLPLSASPPDGTYVKDESITNQTVSAHLGNVVHGSSIEIADNGQELGSFCQLDKVCKVYKLASADRASRSNTTTTTTNTKQANGENHGNDSQDQKAYIESLVLGAMALKGS</sequence>
<evidence type="ECO:0000313" key="11">
    <source>
        <dbReference type="Proteomes" id="UP000016936"/>
    </source>
</evidence>
<proteinExistence type="inferred from homology"/>
<dbReference type="EMBL" id="KB445570">
    <property type="protein sequence ID" value="EMD95549.1"/>
    <property type="molecule type" value="Genomic_DNA"/>
</dbReference>